<keyword evidence="2" id="KW-0012">Acyltransferase</keyword>
<dbReference type="InterPro" id="IPR016181">
    <property type="entry name" value="Acyl_CoA_acyltransferase"/>
</dbReference>
<comment type="caution">
    <text evidence="4">The sequence shown here is derived from an EMBL/GenBank/DDBJ whole genome shotgun (WGS) entry which is preliminary data.</text>
</comment>
<evidence type="ECO:0000313" key="4">
    <source>
        <dbReference type="EMBL" id="MFD2311274.1"/>
    </source>
</evidence>
<dbReference type="Gene3D" id="3.40.630.30">
    <property type="match status" value="1"/>
</dbReference>
<evidence type="ECO:0000256" key="2">
    <source>
        <dbReference type="ARBA" id="ARBA00023315"/>
    </source>
</evidence>
<dbReference type="PANTHER" id="PTHR43877">
    <property type="entry name" value="AMINOALKYLPHOSPHONATE N-ACETYLTRANSFERASE-RELATED-RELATED"/>
    <property type="match status" value="1"/>
</dbReference>
<evidence type="ECO:0000256" key="1">
    <source>
        <dbReference type="ARBA" id="ARBA00022679"/>
    </source>
</evidence>
<dbReference type="PANTHER" id="PTHR43877:SF2">
    <property type="entry name" value="AMINOALKYLPHOSPHONATE N-ACETYLTRANSFERASE-RELATED"/>
    <property type="match status" value="1"/>
</dbReference>
<protein>
    <submittedName>
        <fullName evidence="4">GNAT family N-acetyltransferase</fullName>
    </submittedName>
</protein>
<keyword evidence="1" id="KW-0808">Transferase</keyword>
<dbReference type="PROSITE" id="PS51186">
    <property type="entry name" value="GNAT"/>
    <property type="match status" value="1"/>
</dbReference>
<dbReference type="Proteomes" id="UP001597425">
    <property type="component" value="Unassembled WGS sequence"/>
</dbReference>
<dbReference type="InterPro" id="IPR050832">
    <property type="entry name" value="Bact_Acetyltransf"/>
</dbReference>
<reference evidence="5" key="1">
    <citation type="journal article" date="2019" name="Int. J. Syst. Evol. Microbiol.">
        <title>The Global Catalogue of Microorganisms (GCM) 10K type strain sequencing project: providing services to taxonomists for standard genome sequencing and annotation.</title>
        <authorList>
            <consortium name="The Broad Institute Genomics Platform"/>
            <consortium name="The Broad Institute Genome Sequencing Center for Infectious Disease"/>
            <person name="Wu L."/>
            <person name="Ma J."/>
        </authorList>
    </citation>
    <scope>NUCLEOTIDE SEQUENCE [LARGE SCALE GENOMIC DNA]</scope>
    <source>
        <strain evidence="5">KCTC 12848</strain>
    </source>
</reference>
<name>A0ABW5ED18_9GAMM</name>
<dbReference type="RefSeq" id="WP_265722204.1">
    <property type="nucleotide sequence ID" value="NZ_JAPIVK010000019.1"/>
</dbReference>
<keyword evidence="5" id="KW-1185">Reference proteome</keyword>
<evidence type="ECO:0000313" key="5">
    <source>
        <dbReference type="Proteomes" id="UP001597425"/>
    </source>
</evidence>
<dbReference type="CDD" id="cd04301">
    <property type="entry name" value="NAT_SF"/>
    <property type="match status" value="1"/>
</dbReference>
<proteinExistence type="predicted"/>
<dbReference type="InterPro" id="IPR000182">
    <property type="entry name" value="GNAT_dom"/>
</dbReference>
<feature type="domain" description="N-acetyltransferase" evidence="3">
    <location>
        <begin position="3"/>
        <end position="140"/>
    </location>
</feature>
<organism evidence="4 5">
    <name type="scientific">Microbulbifer halophilus</name>
    <dbReference type="NCBI Taxonomy" id="453963"/>
    <lineage>
        <taxon>Bacteria</taxon>
        <taxon>Pseudomonadati</taxon>
        <taxon>Pseudomonadota</taxon>
        <taxon>Gammaproteobacteria</taxon>
        <taxon>Cellvibrionales</taxon>
        <taxon>Microbulbiferaceae</taxon>
        <taxon>Microbulbifer</taxon>
    </lineage>
</organism>
<evidence type="ECO:0000259" key="3">
    <source>
        <dbReference type="PROSITE" id="PS51186"/>
    </source>
</evidence>
<dbReference type="SUPFAM" id="SSF55729">
    <property type="entry name" value="Acyl-CoA N-acyltransferases (Nat)"/>
    <property type="match status" value="1"/>
</dbReference>
<sequence length="140" mass="15713">MTVEIRAADWQRDRDAIRSVRDAVFIREQGVDPAIEWDASDDTAQHFLVLRDGRPVGTGRLATSGKIGRMAVLQSERDSGLGQRLLAHICSHAREQGFDRVTLHAQRHAEGFYRRAGFAAEGEPFVEADIDHIRMVQDFG</sequence>
<dbReference type="Pfam" id="PF13673">
    <property type="entry name" value="Acetyltransf_10"/>
    <property type="match status" value="1"/>
</dbReference>
<dbReference type="EMBL" id="JBHUJD010000015">
    <property type="protein sequence ID" value="MFD2311274.1"/>
    <property type="molecule type" value="Genomic_DNA"/>
</dbReference>
<accession>A0ABW5ED18</accession>
<gene>
    <name evidence="4" type="ORF">ACFSKX_12690</name>
</gene>